<keyword evidence="6" id="KW-0325">Glycoprotein</keyword>
<sequence>MAAAIVTCLVVANIFVTFAYGRSANYGKISIADLPRLFDDAALFDEVYDQRSVNSAPEMVPHWPGSDVKVGQVGGVAVDTNNEVVIFHRGSRKWEYNSFDENNRFIDPTGAIKENTLVRVDQATGHGIESFGAGRFYMPHGLTIDKQGNLWVTDVGLHQVMKIPKGSHEPTLTLGVHLTPGSDDKHFCKPTDVAVASNGDFFVSDGYCNGRIMKFNKDGKLLHQWGRMFEGPVEAAGNADFFIPHSLTLIESRDTICVADREHGRIQCFCAGLKNANETGLFVSSINKREFGKVFAISYDPNLDVIYAVNGQTYSVSEVLGFTVELSGNIVEKWSPDGLGFGMPHDVAVSPDGASIYVGEIRPDRVTKFRRV</sequence>
<dbReference type="PANTHER" id="PTHR10680">
    <property type="entry name" value="PEPTIDYL-GLYCINE ALPHA-AMIDATING MONOOXYGENASE"/>
    <property type="match status" value="1"/>
</dbReference>
<evidence type="ECO:0000256" key="2">
    <source>
        <dbReference type="ARBA" id="ARBA00022723"/>
    </source>
</evidence>
<dbReference type="PRINTS" id="PR00790">
    <property type="entry name" value="PAMONOXGNASE"/>
</dbReference>
<dbReference type="Pfam" id="PF01436">
    <property type="entry name" value="NHL"/>
    <property type="match status" value="3"/>
</dbReference>
<evidence type="ECO:0000256" key="12">
    <source>
        <dbReference type="SAM" id="SignalP"/>
    </source>
</evidence>
<dbReference type="GO" id="GO:0004598">
    <property type="term" value="F:peptidylamidoglycolate lyase activity"/>
    <property type="evidence" value="ECO:0007669"/>
    <property type="project" value="UniProtKB-EC"/>
</dbReference>
<feature type="chain" id="PRO_5042430785" description="peptidylamidoglycolate lyase" evidence="12">
    <location>
        <begin position="22"/>
        <end position="372"/>
    </location>
</feature>
<dbReference type="OMA" id="CVADREQ"/>
<feature type="disulfide bond" evidence="10">
    <location>
        <begin position="257"/>
        <end position="268"/>
    </location>
</feature>
<keyword evidence="4" id="KW-0677">Repeat</keyword>
<keyword evidence="7" id="KW-0456">Lyase</keyword>
<feature type="repeat" description="NHL" evidence="11">
    <location>
        <begin position="179"/>
        <end position="218"/>
    </location>
</feature>
<dbReference type="GO" id="GO:0006518">
    <property type="term" value="P:peptide metabolic process"/>
    <property type="evidence" value="ECO:0007669"/>
    <property type="project" value="InterPro"/>
</dbReference>
<evidence type="ECO:0000256" key="1">
    <source>
        <dbReference type="ARBA" id="ARBA00012343"/>
    </source>
</evidence>
<dbReference type="InterPro" id="IPR011042">
    <property type="entry name" value="6-blade_b-propeller_TolB-like"/>
</dbReference>
<dbReference type="InterPro" id="IPR000720">
    <property type="entry name" value="PHM/PAL"/>
</dbReference>
<reference evidence="13" key="1">
    <citation type="submission" date="2022-08" db="UniProtKB">
        <authorList>
            <consortium name="EnsemblMetazoa"/>
        </authorList>
    </citation>
    <scope>IDENTIFICATION</scope>
    <source>
        <strain evidence="13">05x7-T-G4-1.051#20</strain>
    </source>
</reference>
<feature type="binding site" evidence="9">
    <location>
        <position position="245"/>
    </location>
    <ligand>
        <name>Zn(2+)</name>
        <dbReference type="ChEBI" id="CHEBI:29105"/>
        <note>catalytic</note>
    </ligand>
</feature>
<feature type="binding site" evidence="8">
    <location>
        <position position="207"/>
    </location>
    <ligand>
        <name>a protein</name>
        <dbReference type="ChEBI" id="CHEBI:16541"/>
    </ligand>
    <ligandPart>
        <name>C-terminal Xaa-(2S)-2-hydroxyglycine residue</name>
        <dbReference type="ChEBI" id="CHEBI:142768"/>
    </ligandPart>
</feature>
<feature type="binding site" evidence="8">
    <location>
        <position position="89"/>
    </location>
    <ligand>
        <name>a protein</name>
        <dbReference type="ChEBI" id="CHEBI:16541"/>
    </ligand>
    <ligandPart>
        <name>C-terminal Xaa-(2S)-2-hydroxyglycine residue</name>
        <dbReference type="ChEBI" id="CHEBI:142768"/>
    </ligandPart>
</feature>
<keyword evidence="14" id="KW-1185">Reference proteome</keyword>
<evidence type="ECO:0000256" key="8">
    <source>
        <dbReference type="PIRSR" id="PIRSR600720-1"/>
    </source>
</evidence>
<dbReference type="GO" id="GO:0016020">
    <property type="term" value="C:membrane"/>
    <property type="evidence" value="ECO:0007669"/>
    <property type="project" value="InterPro"/>
</dbReference>
<feature type="signal peptide" evidence="12">
    <location>
        <begin position="1"/>
        <end position="21"/>
    </location>
</feature>
<keyword evidence="9" id="KW-0862">Zinc</keyword>
<evidence type="ECO:0000256" key="4">
    <source>
        <dbReference type="ARBA" id="ARBA00022737"/>
    </source>
</evidence>
<feature type="disulfide bond" evidence="10">
    <location>
        <begin position="188"/>
        <end position="208"/>
    </location>
</feature>
<dbReference type="GO" id="GO:0005576">
    <property type="term" value="C:extracellular region"/>
    <property type="evidence" value="ECO:0007669"/>
    <property type="project" value="TreeGrafter"/>
</dbReference>
<organism evidence="13 14">
    <name type="scientific">Magallana gigas</name>
    <name type="common">Pacific oyster</name>
    <name type="synonym">Crassostrea gigas</name>
    <dbReference type="NCBI Taxonomy" id="29159"/>
    <lineage>
        <taxon>Eukaryota</taxon>
        <taxon>Metazoa</taxon>
        <taxon>Spiralia</taxon>
        <taxon>Lophotrochozoa</taxon>
        <taxon>Mollusca</taxon>
        <taxon>Bivalvia</taxon>
        <taxon>Autobranchia</taxon>
        <taxon>Pteriomorphia</taxon>
        <taxon>Ostreida</taxon>
        <taxon>Ostreoidea</taxon>
        <taxon>Ostreidae</taxon>
        <taxon>Magallana</taxon>
    </lineage>
</organism>
<keyword evidence="9" id="KW-0106">Calcium</keyword>
<feature type="binding site" evidence="9">
    <location>
        <position position="346"/>
    </location>
    <ligand>
        <name>Ca(2+)</name>
        <dbReference type="ChEBI" id="CHEBI:29108"/>
        <note>structural</note>
    </ligand>
</feature>
<evidence type="ECO:0000256" key="5">
    <source>
        <dbReference type="ARBA" id="ARBA00023157"/>
    </source>
</evidence>
<dbReference type="Proteomes" id="UP000005408">
    <property type="component" value="Unassembled WGS sequence"/>
</dbReference>
<dbReference type="GO" id="GO:0046872">
    <property type="term" value="F:metal ion binding"/>
    <property type="evidence" value="ECO:0007669"/>
    <property type="project" value="UniProtKB-KW"/>
</dbReference>
<keyword evidence="3 12" id="KW-0732">Signal</keyword>
<evidence type="ECO:0000256" key="11">
    <source>
        <dbReference type="PROSITE-ProRule" id="PRU00504"/>
    </source>
</evidence>
<evidence type="ECO:0000313" key="13">
    <source>
        <dbReference type="EnsemblMetazoa" id="G13235.4:cds"/>
    </source>
</evidence>
<evidence type="ECO:0000256" key="3">
    <source>
        <dbReference type="ARBA" id="ARBA00022729"/>
    </source>
</evidence>
<dbReference type="PANTHER" id="PTHR10680:SF36">
    <property type="entry name" value="PEPTIDYL-ALPHA-HYDROXYGLYCINE ALPHA-AMIDATING LYASE 1"/>
    <property type="match status" value="1"/>
</dbReference>
<name>A0A8W8I9U8_MAGGI</name>
<dbReference type="PROSITE" id="PS51125">
    <property type="entry name" value="NHL"/>
    <property type="match status" value="2"/>
</dbReference>
<dbReference type="CDD" id="cd14958">
    <property type="entry name" value="NHL_PAL_like"/>
    <property type="match status" value="1"/>
</dbReference>
<accession>A0A8W8I9U8</accession>
<feature type="binding site" evidence="9">
    <location>
        <position position="140"/>
    </location>
    <ligand>
        <name>Zn(2+)</name>
        <dbReference type="ChEBI" id="CHEBI:29105"/>
        <note>catalytic</note>
    </ligand>
</feature>
<dbReference type="EC" id="4.3.2.5" evidence="1"/>
<comment type="cofactor">
    <cofactor evidence="9">
        <name>Zn(2+)</name>
        <dbReference type="ChEBI" id="CHEBI:29105"/>
    </cofactor>
    <text evidence="9">Binds one Zn(2+) ion per subunit.</text>
</comment>
<evidence type="ECO:0000256" key="6">
    <source>
        <dbReference type="ARBA" id="ARBA00023180"/>
    </source>
</evidence>
<dbReference type="EnsemblMetazoa" id="G13235.9">
    <property type="protein sequence ID" value="G13235.9:cds"/>
    <property type="gene ID" value="G13235"/>
</dbReference>
<proteinExistence type="predicted"/>
<evidence type="ECO:0000256" key="9">
    <source>
        <dbReference type="PIRSR" id="PIRSR600720-2"/>
    </source>
</evidence>
<dbReference type="EnsemblMetazoa" id="G13235.1">
    <property type="protein sequence ID" value="G13235.1:cds"/>
    <property type="gene ID" value="G13235"/>
</dbReference>
<evidence type="ECO:0000313" key="14">
    <source>
        <dbReference type="Proteomes" id="UP000005408"/>
    </source>
</evidence>
<feature type="binding site" evidence="9">
    <location>
        <position position="142"/>
    </location>
    <ligand>
        <name>Ca(2+)</name>
        <dbReference type="ChEBI" id="CHEBI:29108"/>
        <note>structural</note>
    </ligand>
</feature>
<dbReference type="InterPro" id="IPR001258">
    <property type="entry name" value="NHL_repeat"/>
</dbReference>
<feature type="binding site" evidence="9">
    <location>
        <position position="76"/>
    </location>
    <ligand>
        <name>Ca(2+)</name>
        <dbReference type="ChEBI" id="CHEBI:29108"/>
        <note>structural</note>
    </ligand>
</feature>
<dbReference type="AlphaFoldDB" id="A0A8W8I9U8"/>
<protein>
    <recommendedName>
        <fullName evidence="1">peptidylamidoglycolate lyase</fullName>
        <ecNumber evidence="1">4.3.2.5</ecNumber>
    </recommendedName>
</protein>
<keyword evidence="2 9" id="KW-0479">Metal-binding</keyword>
<dbReference type="Gene3D" id="2.120.10.30">
    <property type="entry name" value="TolB, C-terminal domain"/>
    <property type="match status" value="1"/>
</dbReference>
<feature type="binding site" evidence="8">
    <location>
        <position position="261"/>
    </location>
    <ligand>
        <name>a protein</name>
        <dbReference type="ChEBI" id="CHEBI:16541"/>
    </ligand>
    <ligandPart>
        <name>C-terminal Xaa-(2S)-2-hydroxyglycine residue</name>
        <dbReference type="ChEBI" id="CHEBI:142768"/>
    </ligandPart>
</feature>
<evidence type="ECO:0000256" key="7">
    <source>
        <dbReference type="ARBA" id="ARBA00023239"/>
    </source>
</evidence>
<feature type="repeat" description="NHL" evidence="11">
    <location>
        <begin position="130"/>
        <end position="166"/>
    </location>
</feature>
<keyword evidence="5 10" id="KW-1015">Disulfide bond</keyword>
<evidence type="ECO:0000256" key="10">
    <source>
        <dbReference type="PIRSR" id="PIRSR600720-3"/>
    </source>
</evidence>
<dbReference type="SUPFAM" id="SSF101898">
    <property type="entry name" value="NHL repeat"/>
    <property type="match status" value="1"/>
</dbReference>
<dbReference type="OrthoDB" id="10018185at2759"/>
<feature type="binding site" evidence="9">
    <location>
        <position position="345"/>
    </location>
    <ligand>
        <name>Zn(2+)</name>
        <dbReference type="ChEBI" id="CHEBI:29105"/>
        <note>catalytic</note>
    </ligand>
</feature>
<dbReference type="EnsemblMetazoa" id="G13235.4">
    <property type="protein sequence ID" value="G13235.4:cds"/>
    <property type="gene ID" value="G13235"/>
</dbReference>